<evidence type="ECO:0000313" key="2">
    <source>
        <dbReference type="Proteomes" id="UP001177080"/>
    </source>
</evidence>
<accession>A0ABT8XB64</accession>
<organism evidence="1 2">
    <name type="scientific">Shinella curvata</name>
    <dbReference type="NCBI Taxonomy" id="1817964"/>
    <lineage>
        <taxon>Bacteria</taxon>
        <taxon>Pseudomonadati</taxon>
        <taxon>Pseudomonadota</taxon>
        <taxon>Alphaproteobacteria</taxon>
        <taxon>Hyphomicrobiales</taxon>
        <taxon>Rhizobiaceae</taxon>
        <taxon>Shinella</taxon>
    </lineage>
</organism>
<gene>
    <name evidence="1" type="ORF">GB928_007245</name>
</gene>
<comment type="caution">
    <text evidence="1">The sequence shown here is derived from an EMBL/GenBank/DDBJ whole genome shotgun (WGS) entry which is preliminary data.</text>
</comment>
<dbReference type="EMBL" id="WHSC02000002">
    <property type="protein sequence ID" value="MDO6120974.1"/>
    <property type="molecule type" value="Genomic_DNA"/>
</dbReference>
<reference evidence="1" key="1">
    <citation type="submission" date="2022-04" db="EMBL/GenBank/DDBJ databases">
        <title>Shinella lacus sp. nov., a novel member of the genus Shinella from water.</title>
        <authorList>
            <person name="Deng Y."/>
        </authorList>
    </citation>
    <scope>NUCLEOTIDE SEQUENCE</scope>
    <source>
        <strain evidence="1">JCM 31239</strain>
    </source>
</reference>
<sequence length="196" mass="21523">MSAATEILEYRIPARLAELNTFISLAAALEAREPENIEIRIGRDGFLVSNARLVLDVMADGAVVIARALLEFLGLKYRKATATTAASLQQNNGQKADDLDMTDVGLTSVSPTAATNGWTESPQRAEQLLMLCFETGNKVSAHFTTENASTRRASISELRDAFQLVTRLVNREVYTRLQMPNVAFHQGGDHGYILPR</sequence>
<proteinExistence type="predicted"/>
<name>A0ABT8XB64_9HYPH</name>
<protein>
    <submittedName>
        <fullName evidence="1">Uncharacterized protein</fullName>
    </submittedName>
</protein>
<keyword evidence="2" id="KW-1185">Reference proteome</keyword>
<evidence type="ECO:0000313" key="1">
    <source>
        <dbReference type="EMBL" id="MDO6120974.1"/>
    </source>
</evidence>
<dbReference type="Proteomes" id="UP001177080">
    <property type="component" value="Unassembled WGS sequence"/>
</dbReference>
<dbReference type="RefSeq" id="WP_244761597.1">
    <property type="nucleotide sequence ID" value="NZ_JALJCJ010000004.1"/>
</dbReference>